<proteinExistence type="predicted"/>
<keyword evidence="2" id="KW-1185">Reference proteome</keyword>
<accession>A0A167R9T8</accession>
<sequence length="180" mass="20669">NLPREKRYKKENIILVSLMPGPKEAKTSEINHYLRPLIVELKKLYLGVVLSTNECPSSTLIYAALLLIACDIPTARKTCGFTSHASINACHICNCHISCRTDGKDMNYSGLVFSEWVSHTNEKHCRDAEKWRRARSEAEKMRLERENDVRWSELLELKYFNAVECTIINPMHNLFLGTAK</sequence>
<dbReference type="InParanoid" id="A0A167R9T8"/>
<protein>
    <submittedName>
        <fullName evidence="1">Uncharacterized protein</fullName>
    </submittedName>
</protein>
<dbReference type="GeneID" id="28988582"/>
<dbReference type="AlphaFoldDB" id="A0A167R9T8"/>
<dbReference type="EMBL" id="KV440971">
    <property type="protein sequence ID" value="OAD81179.1"/>
    <property type="molecule type" value="Genomic_DNA"/>
</dbReference>
<dbReference type="PANTHER" id="PTHR46579:SF2">
    <property type="entry name" value="C2H2-TYPE DOMAIN-CONTAINING PROTEIN"/>
    <property type="match status" value="1"/>
</dbReference>
<evidence type="ECO:0000313" key="1">
    <source>
        <dbReference type="EMBL" id="OAD81179.1"/>
    </source>
</evidence>
<reference evidence="2" key="1">
    <citation type="submission" date="2015-06" db="EMBL/GenBank/DDBJ databases">
        <title>Expansion of signal transduction pathways in fungi by whole-genome duplication.</title>
        <authorList>
            <consortium name="DOE Joint Genome Institute"/>
            <person name="Corrochano L.M."/>
            <person name="Kuo A."/>
            <person name="Marcet-Houben M."/>
            <person name="Polaino S."/>
            <person name="Salamov A."/>
            <person name="Villalobos J.M."/>
            <person name="Alvarez M.I."/>
            <person name="Avalos J."/>
            <person name="Benito E.P."/>
            <person name="Benoit I."/>
            <person name="Burger G."/>
            <person name="Camino L.P."/>
            <person name="Canovas D."/>
            <person name="Cerda-Olmedo E."/>
            <person name="Cheng J.-F."/>
            <person name="Dominguez A."/>
            <person name="Elias M."/>
            <person name="Eslava A.P."/>
            <person name="Glaser F."/>
            <person name="Grimwood J."/>
            <person name="Gutierrez G."/>
            <person name="Heitman J."/>
            <person name="Henrissat B."/>
            <person name="Iturriaga E.A."/>
            <person name="Lang B.F."/>
            <person name="Lavin J.L."/>
            <person name="Lee S."/>
            <person name="Li W."/>
            <person name="Lindquist E."/>
            <person name="Lopez-Garcia S."/>
            <person name="Luque E.M."/>
            <person name="Marcos A.T."/>
            <person name="Martin J."/>
            <person name="McCluskey K."/>
            <person name="Medina H.R."/>
            <person name="Miralles-Duran A."/>
            <person name="Miyazaki A."/>
            <person name="Munoz-Torres E."/>
            <person name="Oguiza J.A."/>
            <person name="Ohm R."/>
            <person name="Olmedo M."/>
            <person name="Orejas M."/>
            <person name="Ortiz-Castellanos L."/>
            <person name="Pisabarro A.G."/>
            <person name="Rodriguez-Romero J."/>
            <person name="Ruiz-Herrera J."/>
            <person name="Ruiz-Vazquez R."/>
            <person name="Sanz C."/>
            <person name="Schackwitz W."/>
            <person name="Schmutz J."/>
            <person name="Shahriari M."/>
            <person name="Shelest E."/>
            <person name="Silva-Franco F."/>
            <person name="Soanes D."/>
            <person name="Syed K."/>
            <person name="Tagua V.G."/>
            <person name="Talbot N.J."/>
            <person name="Thon M."/>
            <person name="De vries R.P."/>
            <person name="Wiebenga A."/>
            <person name="Yadav J.S."/>
            <person name="Braun E.L."/>
            <person name="Baker S."/>
            <person name="Garre V."/>
            <person name="Horwitz B."/>
            <person name="Torres-Martinez S."/>
            <person name="Idnurm A."/>
            <person name="Herrera-Estrella A."/>
            <person name="Gabaldon T."/>
            <person name="Grigoriev I.V."/>
        </authorList>
    </citation>
    <scope>NUCLEOTIDE SEQUENCE [LARGE SCALE GENOMIC DNA]</scope>
    <source>
        <strain evidence="2">NRRL 1555(-)</strain>
    </source>
</reference>
<dbReference type="Proteomes" id="UP000077315">
    <property type="component" value="Unassembled WGS sequence"/>
</dbReference>
<dbReference type="PANTHER" id="PTHR46579">
    <property type="entry name" value="F5/8 TYPE C DOMAIN-CONTAINING PROTEIN-RELATED"/>
    <property type="match status" value="1"/>
</dbReference>
<feature type="non-terminal residue" evidence="1">
    <location>
        <position position="180"/>
    </location>
</feature>
<dbReference type="Pfam" id="PF02992">
    <property type="entry name" value="Transposase_21"/>
    <property type="match status" value="1"/>
</dbReference>
<evidence type="ECO:0000313" key="2">
    <source>
        <dbReference type="Proteomes" id="UP000077315"/>
    </source>
</evidence>
<dbReference type="RefSeq" id="XP_018299219.1">
    <property type="nucleotide sequence ID" value="XM_018427676.1"/>
</dbReference>
<dbReference type="VEuPathDB" id="FungiDB:PHYBLDRAFT_102157"/>
<dbReference type="OrthoDB" id="3039677at2759"/>
<feature type="non-terminal residue" evidence="1">
    <location>
        <position position="1"/>
    </location>
</feature>
<gene>
    <name evidence="1" type="ORF">PHYBLDRAFT_102157</name>
</gene>
<name>A0A167R9T8_PHYB8</name>
<dbReference type="InterPro" id="IPR004242">
    <property type="entry name" value="Transposase_21"/>
</dbReference>
<organism evidence="1 2">
    <name type="scientific">Phycomyces blakesleeanus (strain ATCC 8743b / DSM 1359 / FGSC 10004 / NBRC 33097 / NRRL 1555)</name>
    <dbReference type="NCBI Taxonomy" id="763407"/>
    <lineage>
        <taxon>Eukaryota</taxon>
        <taxon>Fungi</taxon>
        <taxon>Fungi incertae sedis</taxon>
        <taxon>Mucoromycota</taxon>
        <taxon>Mucoromycotina</taxon>
        <taxon>Mucoromycetes</taxon>
        <taxon>Mucorales</taxon>
        <taxon>Phycomycetaceae</taxon>
        <taxon>Phycomyces</taxon>
    </lineage>
</organism>
<dbReference type="STRING" id="763407.A0A167R9T8"/>